<evidence type="ECO:0000256" key="2">
    <source>
        <dbReference type="SAM" id="Phobius"/>
    </source>
</evidence>
<feature type="transmembrane region" description="Helical" evidence="2">
    <location>
        <begin position="44"/>
        <end position="63"/>
    </location>
</feature>
<sequence length="236" mass="24652">MQRKGHVIPPVAASLARTSLWNGCRSDRASLLIRHCSIQQPMKVLSGFVLAAIMAVCVTAFPANAPQPNYDTTITTSIGGHLTTITATIDPPTWPWPPVSQPTSTPAVVTPHQDWVTTLTTSSAGHATTLTITYDSPIPTYITTTIDGHATTLTSTISPPFSWGLATIVTTIDGQVTTVVEAIDPPVITPAGESPGTAVSSPSGSQSDAGTTTCITWISPAQPTSFTDADPYPTDN</sequence>
<accession>A0A371DAL9</accession>
<reference evidence="3 4" key="1">
    <citation type="journal article" date="2018" name="Biotechnol. Biofuels">
        <title>Integrative visual omics of the white-rot fungus Polyporus brumalis exposes the biotechnological potential of its oxidative enzymes for delignifying raw plant biomass.</title>
        <authorList>
            <person name="Miyauchi S."/>
            <person name="Rancon A."/>
            <person name="Drula E."/>
            <person name="Hage H."/>
            <person name="Chaduli D."/>
            <person name="Favel A."/>
            <person name="Grisel S."/>
            <person name="Henrissat B."/>
            <person name="Herpoel-Gimbert I."/>
            <person name="Ruiz-Duenas F.J."/>
            <person name="Chevret D."/>
            <person name="Hainaut M."/>
            <person name="Lin J."/>
            <person name="Wang M."/>
            <person name="Pangilinan J."/>
            <person name="Lipzen A."/>
            <person name="Lesage-Meessen L."/>
            <person name="Navarro D."/>
            <person name="Riley R."/>
            <person name="Grigoriev I.V."/>
            <person name="Zhou S."/>
            <person name="Raouche S."/>
            <person name="Rosso M.N."/>
        </authorList>
    </citation>
    <scope>NUCLEOTIDE SEQUENCE [LARGE SCALE GENOMIC DNA]</scope>
    <source>
        <strain evidence="3 4">BRFM 1820</strain>
    </source>
</reference>
<organism evidence="3 4">
    <name type="scientific">Lentinus brumalis</name>
    <dbReference type="NCBI Taxonomy" id="2498619"/>
    <lineage>
        <taxon>Eukaryota</taxon>
        <taxon>Fungi</taxon>
        <taxon>Dikarya</taxon>
        <taxon>Basidiomycota</taxon>
        <taxon>Agaricomycotina</taxon>
        <taxon>Agaricomycetes</taxon>
        <taxon>Polyporales</taxon>
        <taxon>Polyporaceae</taxon>
        <taxon>Lentinus</taxon>
    </lineage>
</organism>
<dbReference type="EMBL" id="KZ857404">
    <property type="protein sequence ID" value="RDX49577.1"/>
    <property type="molecule type" value="Genomic_DNA"/>
</dbReference>
<keyword evidence="2" id="KW-0812">Transmembrane</keyword>
<dbReference type="Proteomes" id="UP000256964">
    <property type="component" value="Unassembled WGS sequence"/>
</dbReference>
<dbReference type="AlphaFoldDB" id="A0A371DAL9"/>
<keyword evidence="2" id="KW-0472">Membrane</keyword>
<evidence type="ECO:0000256" key="1">
    <source>
        <dbReference type="SAM" id="MobiDB-lite"/>
    </source>
</evidence>
<keyword evidence="2" id="KW-1133">Transmembrane helix</keyword>
<keyword evidence="4" id="KW-1185">Reference proteome</keyword>
<proteinExistence type="predicted"/>
<feature type="compositionally biased region" description="Polar residues" evidence="1">
    <location>
        <begin position="197"/>
        <end position="212"/>
    </location>
</feature>
<dbReference type="OrthoDB" id="2758339at2759"/>
<name>A0A371DAL9_9APHY</name>
<feature type="region of interest" description="Disordered" evidence="1">
    <location>
        <begin position="187"/>
        <end position="212"/>
    </location>
</feature>
<protein>
    <submittedName>
        <fullName evidence="3">Uncharacterized protein</fullName>
    </submittedName>
</protein>
<gene>
    <name evidence="3" type="ORF">OH76DRAFT_517730</name>
</gene>
<evidence type="ECO:0000313" key="4">
    <source>
        <dbReference type="Proteomes" id="UP000256964"/>
    </source>
</evidence>
<evidence type="ECO:0000313" key="3">
    <source>
        <dbReference type="EMBL" id="RDX49577.1"/>
    </source>
</evidence>